<name>A0ABC8UXV5_9AQUA</name>
<dbReference type="AlphaFoldDB" id="A0ABC8UXV5"/>
<dbReference type="InterPro" id="IPR000352">
    <property type="entry name" value="Pep_chain_release_fac_I"/>
</dbReference>
<dbReference type="SMART" id="SM00937">
    <property type="entry name" value="PCRF"/>
    <property type="match status" value="1"/>
</dbReference>
<dbReference type="InterPro" id="IPR005139">
    <property type="entry name" value="PCRF"/>
</dbReference>
<dbReference type="EMBL" id="CAUOFW020002404">
    <property type="protein sequence ID" value="CAK9153535.1"/>
    <property type="molecule type" value="Genomic_DNA"/>
</dbReference>
<dbReference type="PANTHER" id="PTHR43116:SF4">
    <property type="entry name" value="PEPTIDE CHAIN RELEASE FACTOR PRFB3, CHLOROPLASTIC"/>
    <property type="match status" value="1"/>
</dbReference>
<evidence type="ECO:0000259" key="2">
    <source>
        <dbReference type="SMART" id="SM00937"/>
    </source>
</evidence>
<comment type="similarity">
    <text evidence="1">Belongs to the prokaryotic/mitochondrial release factor family.</text>
</comment>
<dbReference type="PANTHER" id="PTHR43116">
    <property type="entry name" value="PEPTIDE CHAIN RELEASE FACTOR 2"/>
    <property type="match status" value="1"/>
</dbReference>
<evidence type="ECO:0000313" key="3">
    <source>
        <dbReference type="EMBL" id="CAK9153535.1"/>
    </source>
</evidence>
<evidence type="ECO:0000256" key="1">
    <source>
        <dbReference type="ARBA" id="ARBA00010835"/>
    </source>
</evidence>
<gene>
    <name evidence="3" type="ORF">ILEXP_LOCUS21803</name>
    <name evidence="4" type="ORF">ILEXP_LOCUS56379</name>
</gene>
<keyword evidence="5" id="KW-1185">Reference proteome</keyword>
<proteinExistence type="inferred from homology"/>
<dbReference type="Gene3D" id="3.30.70.1660">
    <property type="match status" value="1"/>
</dbReference>
<evidence type="ECO:0000313" key="5">
    <source>
        <dbReference type="Proteomes" id="UP001642360"/>
    </source>
</evidence>
<dbReference type="GO" id="GO:0005737">
    <property type="term" value="C:cytoplasm"/>
    <property type="evidence" value="ECO:0007669"/>
    <property type="project" value="UniProtKB-ARBA"/>
</dbReference>
<dbReference type="EMBL" id="CAUOFW020009479">
    <property type="protein sequence ID" value="CAK9185921.1"/>
    <property type="molecule type" value="Genomic_DNA"/>
</dbReference>
<organism evidence="4 5">
    <name type="scientific">Ilex paraguariensis</name>
    <name type="common">yerba mate</name>
    <dbReference type="NCBI Taxonomy" id="185542"/>
    <lineage>
        <taxon>Eukaryota</taxon>
        <taxon>Viridiplantae</taxon>
        <taxon>Streptophyta</taxon>
        <taxon>Embryophyta</taxon>
        <taxon>Tracheophyta</taxon>
        <taxon>Spermatophyta</taxon>
        <taxon>Magnoliopsida</taxon>
        <taxon>eudicotyledons</taxon>
        <taxon>Gunneridae</taxon>
        <taxon>Pentapetalae</taxon>
        <taxon>asterids</taxon>
        <taxon>campanulids</taxon>
        <taxon>Aquifoliales</taxon>
        <taxon>Aquifoliaceae</taxon>
        <taxon>Ilex</taxon>
    </lineage>
</organism>
<dbReference type="Gene3D" id="3.30.160.20">
    <property type="match status" value="1"/>
</dbReference>
<dbReference type="Proteomes" id="UP001642360">
    <property type="component" value="Unassembled WGS sequence"/>
</dbReference>
<dbReference type="SUPFAM" id="SSF75620">
    <property type="entry name" value="Release factor"/>
    <property type="match status" value="1"/>
</dbReference>
<evidence type="ECO:0000313" key="4">
    <source>
        <dbReference type="EMBL" id="CAK9185921.1"/>
    </source>
</evidence>
<sequence>MAAASSPNPFSTKWKASRRCRLNYHPVASTIRASQTIDDENKFYKELGMFSLRKKIEDSVLRAEMLAPMALELEEARCVKQEEIIHQYSLWDDLTKSNEILVKLADSAKMVDALKDLKFKAEEAKLITELAEMDAISYGLFKQAYAASVDVSKFLDKYEISKLLKEPYDMEGACIIIESGSEGIYSEIWAEQLVRMYTRWAEKQGYGGRVVEKCLSKNGGIKSATIEFETKYAYGYLSGERGVHRMTRSSLNGCLLPEAGLAAVDVMPLFLESAPDLIIDDKDLMISLPPCCEQEQGPLEPAVHIHHIPTGLKVQSTGERSRFANKIKALNRLKSKLLIILKDQGISNVTDIKRDDITNIQQLEIRRYVFHPNKLVQDVKTGIQLPDLNAVLNGNIGPLIGAHINIRHT</sequence>
<dbReference type="InterPro" id="IPR045853">
    <property type="entry name" value="Pep_chain_release_fac_I_sf"/>
</dbReference>
<protein>
    <recommendedName>
        <fullName evidence="2">Peptide chain release factor domain-containing protein</fullName>
    </recommendedName>
</protein>
<reference evidence="4 5" key="1">
    <citation type="submission" date="2024-02" db="EMBL/GenBank/DDBJ databases">
        <authorList>
            <person name="Vignale AGUSTIN F."/>
            <person name="Sosa J E."/>
            <person name="Modenutti C."/>
        </authorList>
    </citation>
    <scope>NUCLEOTIDE SEQUENCE [LARGE SCALE GENOMIC DNA]</scope>
</reference>
<accession>A0ABC8UXV5</accession>
<dbReference type="Pfam" id="PF00472">
    <property type="entry name" value="RF-1"/>
    <property type="match status" value="1"/>
</dbReference>
<comment type="caution">
    <text evidence="4">The sequence shown here is derived from an EMBL/GenBank/DDBJ whole genome shotgun (WGS) entry which is preliminary data.</text>
</comment>
<dbReference type="Pfam" id="PF03462">
    <property type="entry name" value="PCRF"/>
    <property type="match status" value="1"/>
</dbReference>
<feature type="domain" description="Peptide chain release factor" evidence="2">
    <location>
        <begin position="129"/>
        <end position="240"/>
    </location>
</feature>